<keyword evidence="3" id="KW-1003">Cell membrane</keyword>
<dbReference type="InterPro" id="IPR037232">
    <property type="entry name" value="NADH_quin_OxRdtase_su_C/D-like"/>
</dbReference>
<gene>
    <name evidence="3" type="primary">nuoC</name>
    <name evidence="5" type="ORF">CFR76_01550</name>
</gene>
<dbReference type="AlphaFoldDB" id="A0A2V4R5J8"/>
<dbReference type="NCBIfam" id="NF004733">
    <property type="entry name" value="PRK06074.1-5"/>
    <property type="match status" value="1"/>
</dbReference>
<keyword evidence="3" id="KW-1278">Translocase</keyword>
<dbReference type="GO" id="GO:0005886">
    <property type="term" value="C:plasma membrane"/>
    <property type="evidence" value="ECO:0007669"/>
    <property type="project" value="UniProtKB-SubCell"/>
</dbReference>
<keyword evidence="6" id="KW-1185">Reference proteome</keyword>
<evidence type="ECO:0000256" key="1">
    <source>
        <dbReference type="ARBA" id="ARBA00007569"/>
    </source>
</evidence>
<reference evidence="5 6" key="1">
    <citation type="submission" date="2017-07" db="EMBL/GenBank/DDBJ databases">
        <title>A draft genome sequence of Komagataeibacter swingsii LMG 22125.</title>
        <authorList>
            <person name="Skraban J."/>
            <person name="Cleenwerck I."/>
            <person name="Vandamme P."/>
            <person name="Trcek J."/>
        </authorList>
    </citation>
    <scope>NUCLEOTIDE SEQUENCE [LARGE SCALE GENOMIC DNA]</scope>
    <source>
        <strain evidence="5 6">LMG 22125</strain>
    </source>
</reference>
<comment type="subunit">
    <text evidence="3">NDH-1 is composed of 14 different subunits. Subunits NuoB, C, D, E, F, and G constitute the peripheral sector of the complex.</text>
</comment>
<accession>A0A2V4R5J8</accession>
<dbReference type="InterPro" id="IPR001268">
    <property type="entry name" value="NADH_UbQ_OxRdtase_30kDa_su"/>
</dbReference>
<comment type="subcellular location">
    <subcellularLocation>
        <location evidence="3">Cell membrane</location>
        <topology evidence="3">Peripheral membrane protein</topology>
        <orientation evidence="3">Cytoplasmic side</orientation>
    </subcellularLocation>
</comment>
<keyword evidence="3" id="KW-0874">Quinone</keyword>
<dbReference type="GO" id="GO:0050136">
    <property type="term" value="F:NADH dehydrogenase (quinone) (non-electrogenic) activity"/>
    <property type="evidence" value="ECO:0007669"/>
    <property type="project" value="UniProtKB-UniRule"/>
</dbReference>
<dbReference type="GO" id="GO:0048038">
    <property type="term" value="F:quinone binding"/>
    <property type="evidence" value="ECO:0007669"/>
    <property type="project" value="UniProtKB-KW"/>
</dbReference>
<dbReference type="GO" id="GO:0008137">
    <property type="term" value="F:NADH dehydrogenase (ubiquinone) activity"/>
    <property type="evidence" value="ECO:0007669"/>
    <property type="project" value="InterPro"/>
</dbReference>
<name>A0A2V4R5J8_9PROT</name>
<keyword evidence="3" id="KW-0472">Membrane</keyword>
<evidence type="ECO:0000256" key="2">
    <source>
        <dbReference type="ARBA" id="ARBA00022448"/>
    </source>
</evidence>
<dbReference type="PANTHER" id="PTHR10884:SF14">
    <property type="entry name" value="NADH DEHYDROGENASE [UBIQUINONE] IRON-SULFUR PROTEIN 3, MITOCHONDRIAL"/>
    <property type="match status" value="1"/>
</dbReference>
<dbReference type="NCBIfam" id="TIGR01961">
    <property type="entry name" value="NuoC_fam"/>
    <property type="match status" value="1"/>
</dbReference>
<evidence type="ECO:0000313" key="6">
    <source>
        <dbReference type="Proteomes" id="UP000247371"/>
    </source>
</evidence>
<keyword evidence="3" id="KW-0520">NAD</keyword>
<comment type="caution">
    <text evidence="5">The sequence shown here is derived from an EMBL/GenBank/DDBJ whole genome shotgun (WGS) entry which is preliminary data.</text>
</comment>
<dbReference type="PANTHER" id="PTHR10884">
    <property type="entry name" value="NADH DEHYDROGENASE UBIQUINONE IRON-SULFUR PROTEIN 3"/>
    <property type="match status" value="1"/>
</dbReference>
<organism evidence="5 6">
    <name type="scientific">Komagataeibacter swingsii</name>
    <dbReference type="NCBI Taxonomy" id="215220"/>
    <lineage>
        <taxon>Bacteria</taxon>
        <taxon>Pseudomonadati</taxon>
        <taxon>Pseudomonadota</taxon>
        <taxon>Alphaproteobacteria</taxon>
        <taxon>Acetobacterales</taxon>
        <taxon>Acetobacteraceae</taxon>
        <taxon>Komagataeibacter</taxon>
    </lineage>
</organism>
<comment type="similarity">
    <text evidence="1 3">Belongs to the complex I 30 kDa subunit family.</text>
</comment>
<dbReference type="RefSeq" id="WP_110555491.1">
    <property type="nucleotide sequence ID" value="NZ_NKUB01000001.1"/>
</dbReference>
<evidence type="ECO:0000313" key="5">
    <source>
        <dbReference type="EMBL" id="PYD71383.1"/>
    </source>
</evidence>
<protein>
    <recommendedName>
        <fullName evidence="3">NADH-quinone oxidoreductase subunit C</fullName>
        <ecNumber evidence="3">7.1.1.-</ecNumber>
    </recommendedName>
    <alternativeName>
        <fullName evidence="3">NADH dehydrogenase I subunit C</fullName>
    </alternativeName>
    <alternativeName>
        <fullName evidence="3">NDH-1 subunit C</fullName>
    </alternativeName>
</protein>
<keyword evidence="3" id="KW-0830">Ubiquinone</keyword>
<evidence type="ECO:0000256" key="3">
    <source>
        <dbReference type="HAMAP-Rule" id="MF_01357"/>
    </source>
</evidence>
<evidence type="ECO:0000259" key="4">
    <source>
        <dbReference type="Pfam" id="PF00329"/>
    </source>
</evidence>
<dbReference type="Proteomes" id="UP000247371">
    <property type="component" value="Unassembled WGS sequence"/>
</dbReference>
<dbReference type="Pfam" id="PF00329">
    <property type="entry name" value="Complex1_30kDa"/>
    <property type="match status" value="1"/>
</dbReference>
<dbReference type="EC" id="7.1.1.-" evidence="3"/>
<proteinExistence type="inferred from homology"/>
<dbReference type="EMBL" id="NKUB01000001">
    <property type="protein sequence ID" value="PYD71383.1"/>
    <property type="molecule type" value="Genomic_DNA"/>
</dbReference>
<comment type="function">
    <text evidence="3">NDH-1 shuttles electrons from NADH, via FMN and iron-sulfur (Fe-S) centers, to quinones in the respiratory chain. The immediate electron acceptor for the enzyme in this species is believed to be ubiquinone. Couples the redox reaction to proton translocation (for every two electrons transferred, four hydrogen ions are translocated across the cytoplasmic membrane), and thus conserves the redox energy in a proton gradient.</text>
</comment>
<dbReference type="HAMAP" id="MF_01357">
    <property type="entry name" value="NDH1_NuoC"/>
    <property type="match status" value="1"/>
</dbReference>
<dbReference type="Gene3D" id="3.30.460.80">
    <property type="entry name" value="NADH:ubiquinone oxidoreductase, 30kDa subunit"/>
    <property type="match status" value="1"/>
</dbReference>
<comment type="catalytic activity">
    <reaction evidence="3">
        <text>a quinone + NADH + 5 H(+)(in) = a quinol + NAD(+) + 4 H(+)(out)</text>
        <dbReference type="Rhea" id="RHEA:57888"/>
        <dbReference type="ChEBI" id="CHEBI:15378"/>
        <dbReference type="ChEBI" id="CHEBI:24646"/>
        <dbReference type="ChEBI" id="CHEBI:57540"/>
        <dbReference type="ChEBI" id="CHEBI:57945"/>
        <dbReference type="ChEBI" id="CHEBI:132124"/>
    </reaction>
</comment>
<feature type="domain" description="NADH:ubiquinone oxidoreductase 30kDa subunit" evidence="4">
    <location>
        <begin position="49"/>
        <end position="169"/>
    </location>
</feature>
<dbReference type="InterPro" id="IPR010218">
    <property type="entry name" value="NADH_DH_suC"/>
</dbReference>
<sequence>MADPASNPPITVAAPRAVSGPLGVIAFRLSTTVAGIISAGIEKGELVVRTTRHRLLDLMTMLRDDPRYACQQVMDICGVDFPERAERFDVVYNLLSVTHNHRIRVIVTTDETSPVPSVHQLWPAATWWERECYDLFGVLFTDQPDLRRILTDYGFDGHPLRKDFPLTGYVELHYDEERRQVVYGPVDLVQDFRNFDFESPWEGILTLPGDEKAHADRQDMKRQG</sequence>
<dbReference type="SUPFAM" id="SSF143243">
    <property type="entry name" value="Nqo5-like"/>
    <property type="match status" value="1"/>
</dbReference>
<keyword evidence="2 3" id="KW-0813">Transport</keyword>